<evidence type="ECO:0000313" key="4">
    <source>
        <dbReference type="Proteomes" id="UP000215374"/>
    </source>
</evidence>
<dbReference type="RefSeq" id="WP_038591639.1">
    <property type="nucleotide sequence ID" value="NZ_CP009211.1"/>
</dbReference>
<reference evidence="3 4" key="1">
    <citation type="submission" date="2017-06" db="EMBL/GenBank/DDBJ databases">
        <authorList>
            <consortium name="Pathogen Informatics"/>
        </authorList>
    </citation>
    <scope>NUCLEOTIDE SEQUENCE [LARGE SCALE GENOMIC DNA]</scope>
    <source>
        <strain evidence="3 4">NCTC13015</strain>
    </source>
</reference>
<dbReference type="OrthoDB" id="5111285at2"/>
<protein>
    <recommendedName>
        <fullName evidence="2">DUF4236 domain-containing protein</fullName>
    </recommendedName>
</protein>
<dbReference type="AlphaFoldDB" id="A0A240A2P3"/>
<dbReference type="Proteomes" id="UP000215374">
    <property type="component" value="Chromosome 1"/>
</dbReference>
<dbReference type="Pfam" id="PF14020">
    <property type="entry name" value="DUF4236"/>
    <property type="match status" value="1"/>
</dbReference>
<feature type="region of interest" description="Disordered" evidence="1">
    <location>
        <begin position="60"/>
        <end position="95"/>
    </location>
</feature>
<proteinExistence type="predicted"/>
<name>A0A240A2P3_9CORY</name>
<evidence type="ECO:0000256" key="1">
    <source>
        <dbReference type="SAM" id="MobiDB-lite"/>
    </source>
</evidence>
<dbReference type="InterPro" id="IPR025330">
    <property type="entry name" value="DUF4236"/>
</dbReference>
<organism evidence="3 4">
    <name type="scientific">Corynebacterium imitans</name>
    <dbReference type="NCBI Taxonomy" id="156978"/>
    <lineage>
        <taxon>Bacteria</taxon>
        <taxon>Bacillati</taxon>
        <taxon>Actinomycetota</taxon>
        <taxon>Actinomycetes</taxon>
        <taxon>Mycobacteriales</taxon>
        <taxon>Corynebacteriaceae</taxon>
        <taxon>Corynebacterium</taxon>
    </lineage>
</organism>
<sequence length="95" mass="10952">MPFRFRRSKKIGPFRFTMSGSGLSASVGSGPFRYTFNSNGGRTRTMRTGIPGLRYEERDTPNQVRRKKAARKARKLEQNTSAQAEFNEISRQYRD</sequence>
<gene>
    <name evidence="3" type="ORF">SAMEA4535761_01749</name>
</gene>
<evidence type="ECO:0000259" key="2">
    <source>
        <dbReference type="Pfam" id="PF14020"/>
    </source>
</evidence>
<dbReference type="EMBL" id="LT906467">
    <property type="protein sequence ID" value="SNV77334.1"/>
    <property type="molecule type" value="Genomic_DNA"/>
</dbReference>
<accession>A0A240A2P3</accession>
<feature type="domain" description="DUF4236" evidence="2">
    <location>
        <begin position="3"/>
        <end position="55"/>
    </location>
</feature>
<feature type="compositionally biased region" description="Basic residues" evidence="1">
    <location>
        <begin position="64"/>
        <end position="74"/>
    </location>
</feature>
<evidence type="ECO:0000313" key="3">
    <source>
        <dbReference type="EMBL" id="SNV77334.1"/>
    </source>
</evidence>